<dbReference type="NCBIfam" id="TIGR01726">
    <property type="entry name" value="HEQRo_perm_3TM"/>
    <property type="match status" value="1"/>
</dbReference>
<feature type="transmembrane region" description="Helical" evidence="8">
    <location>
        <begin position="202"/>
        <end position="231"/>
    </location>
</feature>
<name>A0A7C9VII3_9HYPH</name>
<dbReference type="PROSITE" id="PS50928">
    <property type="entry name" value="ABC_TM1"/>
    <property type="match status" value="1"/>
</dbReference>
<evidence type="ECO:0000256" key="5">
    <source>
        <dbReference type="ARBA" id="ARBA00022692"/>
    </source>
</evidence>
<evidence type="ECO:0000256" key="8">
    <source>
        <dbReference type="RuleBase" id="RU363032"/>
    </source>
</evidence>
<dbReference type="InterPro" id="IPR000515">
    <property type="entry name" value="MetI-like"/>
</dbReference>
<dbReference type="PANTHER" id="PTHR30614">
    <property type="entry name" value="MEMBRANE COMPONENT OF AMINO ACID ABC TRANSPORTER"/>
    <property type="match status" value="1"/>
</dbReference>
<feature type="domain" description="ABC transmembrane type-1" evidence="9">
    <location>
        <begin position="167"/>
        <end position="362"/>
    </location>
</feature>
<organism evidence="10 11">
    <name type="scientific">Mesorhizobium zhangyense</name>
    <dbReference type="NCBI Taxonomy" id="1776730"/>
    <lineage>
        <taxon>Bacteria</taxon>
        <taxon>Pseudomonadati</taxon>
        <taxon>Pseudomonadota</taxon>
        <taxon>Alphaproteobacteria</taxon>
        <taxon>Hyphomicrobiales</taxon>
        <taxon>Phyllobacteriaceae</taxon>
        <taxon>Mesorhizobium</taxon>
    </lineage>
</organism>
<gene>
    <name evidence="10" type="ORF">G6N74_30005</name>
</gene>
<evidence type="ECO:0000256" key="2">
    <source>
        <dbReference type="ARBA" id="ARBA00010072"/>
    </source>
</evidence>
<feature type="transmembrane region" description="Helical" evidence="8">
    <location>
        <begin position="107"/>
        <end position="123"/>
    </location>
</feature>
<dbReference type="CDD" id="cd06261">
    <property type="entry name" value="TM_PBP2"/>
    <property type="match status" value="1"/>
</dbReference>
<dbReference type="GO" id="GO:0006865">
    <property type="term" value="P:amino acid transport"/>
    <property type="evidence" value="ECO:0007669"/>
    <property type="project" value="TreeGrafter"/>
</dbReference>
<feature type="transmembrane region" description="Helical" evidence="8">
    <location>
        <begin position="343"/>
        <end position="362"/>
    </location>
</feature>
<feature type="transmembrane region" description="Helical" evidence="8">
    <location>
        <begin position="171"/>
        <end position="190"/>
    </location>
</feature>
<comment type="caution">
    <text evidence="10">The sequence shown here is derived from an EMBL/GenBank/DDBJ whole genome shotgun (WGS) entry which is preliminary data.</text>
</comment>
<feature type="transmembrane region" description="Helical" evidence="8">
    <location>
        <begin position="237"/>
        <end position="255"/>
    </location>
</feature>
<feature type="transmembrane region" description="Helical" evidence="8">
    <location>
        <begin position="301"/>
        <end position="323"/>
    </location>
</feature>
<keyword evidence="4" id="KW-1003">Cell membrane</keyword>
<dbReference type="GO" id="GO:0043190">
    <property type="term" value="C:ATP-binding cassette (ABC) transporter complex"/>
    <property type="evidence" value="ECO:0007669"/>
    <property type="project" value="InterPro"/>
</dbReference>
<dbReference type="AlphaFoldDB" id="A0A7C9VII3"/>
<evidence type="ECO:0000313" key="10">
    <source>
        <dbReference type="EMBL" id="NGN45288.1"/>
    </source>
</evidence>
<dbReference type="RefSeq" id="WP_165121660.1">
    <property type="nucleotide sequence ID" value="NZ_JAAKZG010000034.1"/>
</dbReference>
<comment type="subcellular location">
    <subcellularLocation>
        <location evidence="1">Cell inner membrane</location>
        <topology evidence="1">Multi-pass membrane protein</topology>
    </subcellularLocation>
    <subcellularLocation>
        <location evidence="8">Cell membrane</location>
        <topology evidence="8">Multi-pass membrane protein</topology>
    </subcellularLocation>
</comment>
<dbReference type="Pfam" id="PF00528">
    <property type="entry name" value="BPD_transp_1"/>
    <property type="match status" value="1"/>
</dbReference>
<evidence type="ECO:0000256" key="3">
    <source>
        <dbReference type="ARBA" id="ARBA00022448"/>
    </source>
</evidence>
<protein>
    <submittedName>
        <fullName evidence="10">Amino acid ABC transporter permease</fullName>
    </submittedName>
</protein>
<dbReference type="PANTHER" id="PTHR30614:SF41">
    <property type="entry name" value="INNER MEMBRANE AMINO-ACID ABC TRANSPORTER PERMEASE PROTEIN YHDY"/>
    <property type="match status" value="1"/>
</dbReference>
<evidence type="ECO:0000256" key="6">
    <source>
        <dbReference type="ARBA" id="ARBA00022989"/>
    </source>
</evidence>
<dbReference type="EMBL" id="JAAKZG010000034">
    <property type="protein sequence ID" value="NGN45288.1"/>
    <property type="molecule type" value="Genomic_DNA"/>
</dbReference>
<evidence type="ECO:0000256" key="4">
    <source>
        <dbReference type="ARBA" id="ARBA00022475"/>
    </source>
</evidence>
<dbReference type="InterPro" id="IPR010065">
    <property type="entry name" value="AA_ABC_transptr_permease_3TM"/>
</dbReference>
<sequence length="373" mass="41188">MAIQQTDETQAAPILPPPLPTGTLAWAKKNLFSSWSSTLVTIVALVIIGKFAWWFLDWAVIRAVWTLPGAAISDTQACRMETAGACWALIQEKYRFILFGLYPYEQQWRPAICICVFVALYLVSADRRMWKRLLVAIWIVGLGAVAILMRGGIFGLSVVSEDLWGGLPVTLILATFGIALAFPLAIVVALGRISTTNTTARLICLLYVELIRAIPLISVLFMASLMFPLFLPDGMTFSKLLRAQLAIIVFAAAYLSETIRGGLQAVDQGQWEAADSLGLGYWQKMGLIVVPQALRLVLPPIVSLCIAFFKSTSLVMIIGIFDLLNAAKRSVAEPAWQGFGTEAYLFVALIYFCFCFAMSRYGQSLERRLKTSH</sequence>
<keyword evidence="11" id="KW-1185">Reference proteome</keyword>
<feature type="transmembrane region" description="Helical" evidence="8">
    <location>
        <begin position="135"/>
        <end position="159"/>
    </location>
</feature>
<dbReference type="Gene3D" id="1.10.3720.10">
    <property type="entry name" value="MetI-like"/>
    <property type="match status" value="1"/>
</dbReference>
<keyword evidence="3 8" id="KW-0813">Transport</keyword>
<proteinExistence type="inferred from homology"/>
<keyword evidence="6 8" id="KW-1133">Transmembrane helix</keyword>
<accession>A0A7C9VII3</accession>
<evidence type="ECO:0000259" key="9">
    <source>
        <dbReference type="PROSITE" id="PS50928"/>
    </source>
</evidence>
<evidence type="ECO:0000256" key="1">
    <source>
        <dbReference type="ARBA" id="ARBA00004429"/>
    </source>
</evidence>
<dbReference type="InterPro" id="IPR035906">
    <property type="entry name" value="MetI-like_sf"/>
</dbReference>
<feature type="transmembrane region" description="Helical" evidence="8">
    <location>
        <begin position="38"/>
        <end position="56"/>
    </location>
</feature>
<evidence type="ECO:0000256" key="7">
    <source>
        <dbReference type="ARBA" id="ARBA00023136"/>
    </source>
</evidence>
<dbReference type="GO" id="GO:0022857">
    <property type="term" value="F:transmembrane transporter activity"/>
    <property type="evidence" value="ECO:0007669"/>
    <property type="project" value="InterPro"/>
</dbReference>
<evidence type="ECO:0000313" key="11">
    <source>
        <dbReference type="Proteomes" id="UP000481252"/>
    </source>
</evidence>
<comment type="similarity">
    <text evidence="2">Belongs to the binding-protein-dependent transport system permease family. HisMQ subfamily.</text>
</comment>
<keyword evidence="7 8" id="KW-0472">Membrane</keyword>
<dbReference type="SUPFAM" id="SSF161098">
    <property type="entry name" value="MetI-like"/>
    <property type="match status" value="1"/>
</dbReference>
<keyword evidence="5 8" id="KW-0812">Transmembrane</keyword>
<dbReference type="Proteomes" id="UP000481252">
    <property type="component" value="Unassembled WGS sequence"/>
</dbReference>
<dbReference type="InterPro" id="IPR043429">
    <property type="entry name" value="ArtM/GltK/GlnP/TcyL/YhdX-like"/>
</dbReference>
<reference evidence="10 11" key="1">
    <citation type="submission" date="2020-02" db="EMBL/GenBank/DDBJ databases">
        <title>Genome sequence of the type strain CGMCC 1.15528 of Mesorhizobium zhangyense.</title>
        <authorList>
            <person name="Gao J."/>
            <person name="Sun J."/>
        </authorList>
    </citation>
    <scope>NUCLEOTIDE SEQUENCE [LARGE SCALE GENOMIC DNA]</scope>
    <source>
        <strain evidence="10 11">CGMCC 1.15528</strain>
    </source>
</reference>